<dbReference type="EC" id="6.3.1.13" evidence="10"/>
<feature type="short sequence motif" description="'ERGGDP' region" evidence="10">
    <location>
        <begin position="193"/>
        <end position="198"/>
    </location>
</feature>
<dbReference type="Pfam" id="PF01406">
    <property type="entry name" value="tRNA-synt_1e"/>
    <property type="match status" value="1"/>
</dbReference>
<feature type="region of interest" description="Disordered" evidence="11">
    <location>
        <begin position="1"/>
        <end position="41"/>
    </location>
</feature>
<dbReference type="PANTHER" id="PTHR10890">
    <property type="entry name" value="CYSTEINYL-TRNA SYNTHETASE"/>
    <property type="match status" value="1"/>
</dbReference>
<dbReference type="CDD" id="cd00672">
    <property type="entry name" value="CysRS_core"/>
    <property type="match status" value="1"/>
</dbReference>
<dbReference type="GO" id="GO:0005524">
    <property type="term" value="F:ATP binding"/>
    <property type="evidence" value="ECO:0007669"/>
    <property type="project" value="UniProtKB-KW"/>
</dbReference>
<dbReference type="GO" id="GO:0004817">
    <property type="term" value="F:cysteine-tRNA ligase activity"/>
    <property type="evidence" value="ECO:0007669"/>
    <property type="project" value="TreeGrafter"/>
</dbReference>
<keyword evidence="6 10" id="KW-0547">Nucleotide-binding</keyword>
<evidence type="ECO:0000256" key="10">
    <source>
        <dbReference type="HAMAP-Rule" id="MF_01697"/>
    </source>
</evidence>
<feature type="region of interest" description="Disordered" evidence="11">
    <location>
        <begin position="191"/>
        <end position="227"/>
    </location>
</feature>
<protein>
    <recommendedName>
        <fullName evidence="10">L-cysteine:1D-myo-inositol 2-amino-2-deoxy-alpha-D-glucopyranoside ligase</fullName>
        <shortName evidence="10">L-Cys:GlcN-Ins ligase</shortName>
        <ecNumber evidence="10">6.3.1.13</ecNumber>
    </recommendedName>
    <alternativeName>
        <fullName evidence="10">Mycothiol ligase</fullName>
        <shortName evidence="10">MSH ligase</shortName>
    </alternativeName>
</protein>
<evidence type="ECO:0000256" key="4">
    <source>
        <dbReference type="ARBA" id="ARBA00022598"/>
    </source>
</evidence>
<evidence type="ECO:0000313" key="13">
    <source>
        <dbReference type="EMBL" id="MBL7625742.1"/>
    </source>
</evidence>
<feature type="binding site" evidence="10">
    <location>
        <position position="262"/>
    </location>
    <ligand>
        <name>Zn(2+)</name>
        <dbReference type="ChEBI" id="CHEBI:29105"/>
    </ligand>
</feature>
<evidence type="ECO:0000259" key="12">
    <source>
        <dbReference type="Pfam" id="PF01406"/>
    </source>
</evidence>
<dbReference type="GO" id="GO:0006423">
    <property type="term" value="P:cysteinyl-tRNA aminoacylation"/>
    <property type="evidence" value="ECO:0007669"/>
    <property type="project" value="TreeGrafter"/>
</dbReference>
<feature type="binding site" evidence="10">
    <location>
        <position position="68"/>
    </location>
    <ligand>
        <name>L-cysteinyl-5'-AMP</name>
        <dbReference type="ChEBI" id="CHEBI:144924"/>
    </ligand>
</feature>
<feature type="binding site" evidence="10">
    <location>
        <begin position="255"/>
        <end position="257"/>
    </location>
    <ligand>
        <name>L-cysteinyl-5'-AMP</name>
        <dbReference type="ChEBI" id="CHEBI:144924"/>
    </ligand>
</feature>
<evidence type="ECO:0000256" key="6">
    <source>
        <dbReference type="ARBA" id="ARBA00022741"/>
    </source>
</evidence>
<dbReference type="InterPro" id="IPR032678">
    <property type="entry name" value="tRNA-synt_1_cat_dom"/>
</dbReference>
<dbReference type="FunFam" id="3.40.50.620:FF:000134">
    <property type="entry name" value="L-cysteine:1D-myo-inositol 2-amino-2-deoxy-alpha-D-glucopyranoside ligase"/>
    <property type="match status" value="1"/>
</dbReference>
<dbReference type="InterPro" id="IPR014729">
    <property type="entry name" value="Rossmann-like_a/b/a_fold"/>
</dbReference>
<comment type="catalytic activity">
    <reaction evidence="9 10">
        <text>1D-myo-inositol 2-amino-2-deoxy-alpha-D-glucopyranoside + L-cysteine + ATP = 1D-myo-inositol 2-(L-cysteinylamino)-2-deoxy-alpha-D-glucopyranoside + AMP + diphosphate + H(+)</text>
        <dbReference type="Rhea" id="RHEA:26176"/>
        <dbReference type="ChEBI" id="CHEBI:15378"/>
        <dbReference type="ChEBI" id="CHEBI:30616"/>
        <dbReference type="ChEBI" id="CHEBI:33019"/>
        <dbReference type="ChEBI" id="CHEBI:35235"/>
        <dbReference type="ChEBI" id="CHEBI:58886"/>
        <dbReference type="ChEBI" id="CHEBI:58887"/>
        <dbReference type="ChEBI" id="CHEBI:456215"/>
        <dbReference type="EC" id="6.3.1.13"/>
    </reaction>
</comment>
<dbReference type="PRINTS" id="PR00983">
    <property type="entry name" value="TRNASYNTHCYS"/>
</dbReference>
<name>A0A937ULF5_9ACTN</name>
<reference evidence="13" key="1">
    <citation type="submission" date="2020-12" db="EMBL/GenBank/DDBJ databases">
        <title>Genomic characterization of non-nitrogen-fixing Frankia strains.</title>
        <authorList>
            <person name="Carlos-Shanley C."/>
            <person name="Guerra T."/>
            <person name="Hahn D."/>
        </authorList>
    </citation>
    <scope>NUCLEOTIDE SEQUENCE</scope>
    <source>
        <strain evidence="13">CN6</strain>
    </source>
</reference>
<keyword evidence="5 10" id="KW-0479">Metal-binding</keyword>
<dbReference type="InterPro" id="IPR024909">
    <property type="entry name" value="Cys-tRNA/MSH_ligase"/>
</dbReference>
<proteinExistence type="inferred from homology"/>
<feature type="binding site" evidence="10">
    <location>
        <begin position="53"/>
        <end position="56"/>
    </location>
    <ligand>
        <name>L-cysteinyl-5'-AMP</name>
        <dbReference type="ChEBI" id="CHEBI:144924"/>
    </ligand>
</feature>
<feature type="binding site" evidence="10">
    <location>
        <position position="237"/>
    </location>
    <ligand>
        <name>Zn(2+)</name>
        <dbReference type="ChEBI" id="CHEBI:29105"/>
    </ligand>
</feature>
<dbReference type="GO" id="GO:0008270">
    <property type="term" value="F:zinc ion binding"/>
    <property type="evidence" value="ECO:0007669"/>
    <property type="project" value="UniProtKB-UniRule"/>
</dbReference>
<keyword evidence="4 10" id="KW-0436">Ligase</keyword>
<gene>
    <name evidence="10" type="primary">mshC</name>
    <name evidence="13" type="ORF">I7412_00800</name>
</gene>
<feature type="compositionally biased region" description="Basic and acidic residues" evidence="11">
    <location>
        <begin position="194"/>
        <end position="218"/>
    </location>
</feature>
<evidence type="ECO:0000256" key="2">
    <source>
        <dbReference type="ARBA" id="ARBA00007723"/>
    </source>
</evidence>
<keyword evidence="14" id="KW-1185">Reference proteome</keyword>
<dbReference type="GO" id="GO:0005829">
    <property type="term" value="C:cytosol"/>
    <property type="evidence" value="ECO:0007669"/>
    <property type="project" value="TreeGrafter"/>
</dbReference>
<dbReference type="PANTHER" id="PTHR10890:SF3">
    <property type="entry name" value="CYSTEINE--TRNA LIGASE, CYTOPLASMIC"/>
    <property type="match status" value="1"/>
</dbReference>
<dbReference type="RefSeq" id="WP_203007917.1">
    <property type="nucleotide sequence ID" value="NZ_JADWYU010000164.1"/>
</dbReference>
<evidence type="ECO:0000256" key="11">
    <source>
        <dbReference type="SAM" id="MobiDB-lite"/>
    </source>
</evidence>
<evidence type="ECO:0000256" key="9">
    <source>
        <dbReference type="ARBA" id="ARBA00048350"/>
    </source>
</evidence>
<organism evidence="13 14">
    <name type="scientific">Frankia nepalensis</name>
    <dbReference type="NCBI Taxonomy" id="1836974"/>
    <lineage>
        <taxon>Bacteria</taxon>
        <taxon>Bacillati</taxon>
        <taxon>Actinomycetota</taxon>
        <taxon>Actinomycetes</taxon>
        <taxon>Frankiales</taxon>
        <taxon>Frankiaceae</taxon>
        <taxon>Frankia</taxon>
    </lineage>
</organism>
<sequence length="425" mass="45691">MQSWPACPLSTLPGTGQRPWLFDSSTGRLEPLGTGPAGPTGAGEASVIRMYVCGITPYDATHLGHAFTYVTYDLVNRVARDAGHQVRYVQNVTDIDDPLLARAARDGVTWRDVAVRETDLFRADMAALRVLPPDHYVGVVESVELIVEMVDELVAAGATYTLDGDVYFSVAAAPRFGYVSGLDQEAMRTLSAERGGDPERRGKKDPLDPLLWRAERPGEPSWPSPFGPGRPGWHIECSAIARRYLGETVDLQGGGSDLIFPHHECSSAHAEVATGHNPFAQRYVHTGMVGLDGHKMSKSRGNLEFVSRLRDAGVDGSAIRLALLAHSYRENWEWTPAELAGARERLARWRAAAALPAAPAAEGLLAEVRAALAAGLDTPAALSAVDRWAGAALAGDDSWDDTDAPALTRMLVDALLGVDLDVVQT</sequence>
<feature type="short sequence motif" description="'HIGH' region" evidence="10">
    <location>
        <begin position="55"/>
        <end position="65"/>
    </location>
</feature>
<keyword evidence="8 10" id="KW-0067">ATP-binding</keyword>
<evidence type="ECO:0000256" key="3">
    <source>
        <dbReference type="ARBA" id="ARBA00011245"/>
    </source>
</evidence>
<evidence type="ECO:0000313" key="14">
    <source>
        <dbReference type="Proteomes" id="UP000604475"/>
    </source>
</evidence>
<dbReference type="InterPro" id="IPR017812">
    <property type="entry name" value="Mycothiol_ligase_MshC"/>
</dbReference>
<dbReference type="HAMAP" id="MF_01697">
    <property type="entry name" value="MshC"/>
    <property type="match status" value="1"/>
</dbReference>
<comment type="similarity">
    <text evidence="2 10">Belongs to the class-I aminoacyl-tRNA synthetase family. MshC subfamily.</text>
</comment>
<dbReference type="GO" id="GO:0035446">
    <property type="term" value="F:cysteine-glucosaminylinositol ligase activity"/>
    <property type="evidence" value="ECO:0007669"/>
    <property type="project" value="UniProtKB-UniRule"/>
</dbReference>
<dbReference type="SUPFAM" id="SSF52374">
    <property type="entry name" value="Nucleotidylyl transferase"/>
    <property type="match status" value="1"/>
</dbReference>
<comment type="cofactor">
    <cofactor evidence="10">
        <name>Zn(2+)</name>
        <dbReference type="ChEBI" id="CHEBI:29105"/>
    </cofactor>
    <text evidence="10">Binds 1 zinc ion per subunit.</text>
</comment>
<dbReference type="Proteomes" id="UP000604475">
    <property type="component" value="Unassembled WGS sequence"/>
</dbReference>
<dbReference type="AlphaFoldDB" id="A0A937ULF5"/>
<feature type="binding site" evidence="10">
    <location>
        <begin position="91"/>
        <end position="93"/>
    </location>
    <ligand>
        <name>L-cysteinyl-5'-AMP</name>
        <dbReference type="ChEBI" id="CHEBI:144924"/>
    </ligand>
</feature>
<feature type="binding site" evidence="10">
    <location>
        <position position="53"/>
    </location>
    <ligand>
        <name>Zn(2+)</name>
        <dbReference type="ChEBI" id="CHEBI:29105"/>
    </ligand>
</feature>
<dbReference type="EMBL" id="JAEACQ010000037">
    <property type="protein sequence ID" value="MBL7625742.1"/>
    <property type="molecule type" value="Genomic_DNA"/>
</dbReference>
<evidence type="ECO:0000256" key="8">
    <source>
        <dbReference type="ARBA" id="ARBA00022840"/>
    </source>
</evidence>
<feature type="binding site" evidence="10">
    <location>
        <position position="233"/>
    </location>
    <ligand>
        <name>L-cysteinyl-5'-AMP</name>
        <dbReference type="ChEBI" id="CHEBI:144924"/>
    </ligand>
</feature>
<comment type="caution">
    <text evidence="13">The sequence shown here is derived from an EMBL/GenBank/DDBJ whole genome shotgun (WGS) entry which is preliminary data.</text>
</comment>
<dbReference type="GO" id="GO:0010125">
    <property type="term" value="P:mycothiol biosynthetic process"/>
    <property type="evidence" value="ECO:0007669"/>
    <property type="project" value="UniProtKB-UniRule"/>
</dbReference>
<accession>A0A937ULF5</accession>
<dbReference type="Gene3D" id="3.40.50.620">
    <property type="entry name" value="HUPs"/>
    <property type="match status" value="1"/>
</dbReference>
<dbReference type="NCBIfam" id="TIGR03447">
    <property type="entry name" value="mycothiol_MshC"/>
    <property type="match status" value="1"/>
</dbReference>
<dbReference type="Gene3D" id="1.20.120.640">
    <property type="entry name" value="Anticodon-binding domain of a subclass of class I aminoacyl-tRNA synthetases"/>
    <property type="match status" value="1"/>
</dbReference>
<evidence type="ECO:0000256" key="1">
    <source>
        <dbReference type="ARBA" id="ARBA00003679"/>
    </source>
</evidence>
<feature type="domain" description="tRNA synthetases class I catalytic" evidence="12">
    <location>
        <begin position="46"/>
        <end position="342"/>
    </location>
</feature>
<comment type="function">
    <text evidence="1 10">Catalyzes the ATP-dependent condensation of GlcN-Ins and L-cysteine to form L-Cys-GlcN-Ins.</text>
</comment>
<feature type="binding site" evidence="10">
    <location>
        <position position="289"/>
    </location>
    <ligand>
        <name>L-cysteinyl-5'-AMP</name>
        <dbReference type="ChEBI" id="CHEBI:144924"/>
    </ligand>
</feature>
<evidence type="ECO:0000256" key="7">
    <source>
        <dbReference type="ARBA" id="ARBA00022833"/>
    </source>
</evidence>
<feature type="short sequence motif" description="'KMSKS' region" evidence="10">
    <location>
        <begin position="295"/>
        <end position="299"/>
    </location>
</feature>
<evidence type="ECO:0000256" key="5">
    <source>
        <dbReference type="ARBA" id="ARBA00022723"/>
    </source>
</evidence>
<comment type="subunit">
    <text evidence="3 10">Monomer.</text>
</comment>
<keyword evidence="7 10" id="KW-0862">Zinc</keyword>